<feature type="region of interest" description="Disordered" evidence="7">
    <location>
        <begin position="31"/>
        <end position="61"/>
    </location>
</feature>
<organism evidence="8 9">
    <name type="scientific">Diplodia corticola</name>
    <dbReference type="NCBI Taxonomy" id="236234"/>
    <lineage>
        <taxon>Eukaryota</taxon>
        <taxon>Fungi</taxon>
        <taxon>Dikarya</taxon>
        <taxon>Ascomycota</taxon>
        <taxon>Pezizomycotina</taxon>
        <taxon>Dothideomycetes</taxon>
        <taxon>Dothideomycetes incertae sedis</taxon>
        <taxon>Botryosphaeriales</taxon>
        <taxon>Botryosphaeriaceae</taxon>
        <taxon>Diplodia</taxon>
    </lineage>
</organism>
<dbReference type="Gene3D" id="2.160.10.10">
    <property type="entry name" value="Hexapeptide repeat proteins"/>
    <property type="match status" value="1"/>
</dbReference>
<keyword evidence="5" id="KW-0206">Cytoskeleton</keyword>
<comment type="subcellular location">
    <subcellularLocation>
        <location evidence="1">Cytoplasm</location>
        <location evidence="1">Cytoskeleton</location>
    </subcellularLocation>
</comment>
<dbReference type="InterPro" id="IPR027777">
    <property type="entry name" value="DCTN6"/>
</dbReference>
<comment type="function">
    <text evidence="6">Part of the dynactin complex that activates the molecular motor dynein for ultra-processive transport along microtubules.</text>
</comment>
<keyword evidence="9" id="KW-1185">Reference proteome</keyword>
<dbReference type="GeneID" id="31009774"/>
<dbReference type="OrthoDB" id="2355at2759"/>
<proteinExistence type="inferred from homology"/>
<feature type="compositionally biased region" description="Low complexity" evidence="7">
    <location>
        <begin position="31"/>
        <end position="58"/>
    </location>
</feature>
<protein>
    <recommendedName>
        <fullName evidence="3">Dynactin subunit 6</fullName>
    </recommendedName>
</protein>
<keyword evidence="4" id="KW-0963">Cytoplasm</keyword>
<dbReference type="GO" id="GO:0007052">
    <property type="term" value="P:mitotic spindle organization"/>
    <property type="evidence" value="ECO:0007669"/>
    <property type="project" value="TreeGrafter"/>
</dbReference>
<comment type="similarity">
    <text evidence="2">Belongs to the dynactin subunits 5/6 family. Dynactin subunit 6 subfamily.</text>
</comment>
<dbReference type="RefSeq" id="XP_020135202.1">
    <property type="nucleotide sequence ID" value="XM_020269515.1"/>
</dbReference>
<dbReference type="InterPro" id="IPR011004">
    <property type="entry name" value="Trimer_LpxA-like_sf"/>
</dbReference>
<evidence type="ECO:0000256" key="4">
    <source>
        <dbReference type="ARBA" id="ARBA00022490"/>
    </source>
</evidence>
<dbReference type="STRING" id="236234.A0A1J9SJ27"/>
<evidence type="ECO:0000256" key="2">
    <source>
        <dbReference type="ARBA" id="ARBA00007719"/>
    </source>
</evidence>
<reference evidence="8 9" key="1">
    <citation type="submission" date="2016-10" db="EMBL/GenBank/DDBJ databases">
        <title>Proteomics and genomics reveal pathogen-plant mechanisms compatible with a hemibiotrophic lifestyle of Diplodia corticola.</title>
        <authorList>
            <person name="Fernandes I."/>
            <person name="De Jonge R."/>
            <person name="Van De Peer Y."/>
            <person name="Devreese B."/>
            <person name="Alves A."/>
            <person name="Esteves A.C."/>
        </authorList>
    </citation>
    <scope>NUCLEOTIDE SEQUENCE [LARGE SCALE GENOMIC DNA]</scope>
    <source>
        <strain evidence="8 9">CBS 112549</strain>
    </source>
</reference>
<dbReference type="EMBL" id="MNUE01000001">
    <property type="protein sequence ID" value="OJD40359.1"/>
    <property type="molecule type" value="Genomic_DNA"/>
</dbReference>
<dbReference type="AlphaFoldDB" id="A0A1J9SJ27"/>
<accession>A0A1J9SJ27</accession>
<dbReference type="PANTHER" id="PTHR13072">
    <property type="entry name" value="DYNACTIN 6"/>
    <property type="match status" value="1"/>
</dbReference>
<dbReference type="GO" id="GO:0005869">
    <property type="term" value="C:dynactin complex"/>
    <property type="evidence" value="ECO:0007669"/>
    <property type="project" value="InterPro"/>
</dbReference>
<gene>
    <name evidence="8" type="ORF">BKCO1_100015</name>
</gene>
<evidence type="ECO:0000256" key="3">
    <source>
        <dbReference type="ARBA" id="ARBA00016573"/>
    </source>
</evidence>
<dbReference type="SUPFAM" id="SSF51161">
    <property type="entry name" value="Trimeric LpxA-like enzymes"/>
    <property type="match status" value="1"/>
</dbReference>
<name>A0A1J9SJ27_9PEZI</name>
<evidence type="ECO:0000256" key="6">
    <source>
        <dbReference type="ARBA" id="ARBA00034687"/>
    </source>
</evidence>
<sequence length="237" mass="24837">MLTRADKTNDNVTTTVPTASLLPGLRLTMSSSQHLSSSRTSTSRTSASATSKRASSSLPKAPATIHPSAIIANHAVLTGHHAITIAAGAIIHPNAKITSLHGPVVIGEGCIVYEKATVGIPELEGGQGRGVVLDKNVVVEASAVVQAALVGEGTIIGTDAKVGLGSAVGMFCQLAPRTELPPHSELPDYMVVYGSNQRRLNHSLQTRPAVMELAKRAHEKKLHALVRLLPNNAAKWH</sequence>
<evidence type="ECO:0000313" key="9">
    <source>
        <dbReference type="Proteomes" id="UP000183809"/>
    </source>
</evidence>
<dbReference type="Proteomes" id="UP000183809">
    <property type="component" value="Unassembled WGS sequence"/>
</dbReference>
<dbReference type="PANTHER" id="PTHR13072:SF0">
    <property type="entry name" value="DYNACTIN SUBUNIT 6"/>
    <property type="match status" value="1"/>
</dbReference>
<evidence type="ECO:0000256" key="7">
    <source>
        <dbReference type="SAM" id="MobiDB-lite"/>
    </source>
</evidence>
<dbReference type="GO" id="GO:0070840">
    <property type="term" value="F:dynein complex binding"/>
    <property type="evidence" value="ECO:0007669"/>
    <property type="project" value="TreeGrafter"/>
</dbReference>
<evidence type="ECO:0000256" key="1">
    <source>
        <dbReference type="ARBA" id="ARBA00004245"/>
    </source>
</evidence>
<evidence type="ECO:0000256" key="5">
    <source>
        <dbReference type="ARBA" id="ARBA00023212"/>
    </source>
</evidence>
<comment type="caution">
    <text evidence="8">The sequence shown here is derived from an EMBL/GenBank/DDBJ whole genome shotgun (WGS) entry which is preliminary data.</text>
</comment>
<evidence type="ECO:0000313" key="8">
    <source>
        <dbReference type="EMBL" id="OJD40359.1"/>
    </source>
</evidence>